<keyword evidence="1" id="KW-0732">Signal</keyword>
<protein>
    <submittedName>
        <fullName evidence="2">Uncharacterized protein</fullName>
    </submittedName>
</protein>
<accession>A0A368Z9S2</accession>
<feature type="signal peptide" evidence="1">
    <location>
        <begin position="1"/>
        <end position="23"/>
    </location>
</feature>
<comment type="caution">
    <text evidence="2">The sequence shown here is derived from an EMBL/GenBank/DDBJ whole genome shotgun (WGS) entry which is preliminary data.</text>
</comment>
<reference evidence="2 3" key="1">
    <citation type="submission" date="2018-07" db="EMBL/GenBank/DDBJ databases">
        <title>Genomic Encyclopedia of Type Strains, Phase III (KMG-III): the genomes of soil and plant-associated and newly described type strains.</title>
        <authorList>
            <person name="Whitman W."/>
        </authorList>
    </citation>
    <scope>NUCLEOTIDE SEQUENCE [LARGE SCALE GENOMIC DNA]</scope>
    <source>
        <strain evidence="2 3">CECT 8525</strain>
    </source>
</reference>
<name>A0A368Z9S2_9RHOB</name>
<dbReference type="Proteomes" id="UP000253345">
    <property type="component" value="Unassembled WGS sequence"/>
</dbReference>
<sequence>MYRSVRLLTLPVLLGLMPFPALSCRSGPRSPTVQTFRGENCAFAYNGGDGADVGLFDVARIAPNIVRQFISSGPACTEGETIVVYYDCAKKRAVWLGGSSADMEALTPRYAERWYNELILKDGDIIDGMTFPPGPARYFVQHVEPGFASDYPLEALLAKARSLKWVGQSGTVNSNRMSVDGRNFTLSCGCSLPDQ</sequence>
<proteinExistence type="predicted"/>
<dbReference type="AlphaFoldDB" id="A0A368Z9S2"/>
<evidence type="ECO:0000256" key="1">
    <source>
        <dbReference type="SAM" id="SignalP"/>
    </source>
</evidence>
<evidence type="ECO:0000313" key="2">
    <source>
        <dbReference type="EMBL" id="RCW88226.1"/>
    </source>
</evidence>
<gene>
    <name evidence="2" type="ORF">DFP89_102156</name>
</gene>
<evidence type="ECO:0000313" key="3">
    <source>
        <dbReference type="Proteomes" id="UP000253345"/>
    </source>
</evidence>
<feature type="chain" id="PRO_5017043729" evidence="1">
    <location>
        <begin position="24"/>
        <end position="195"/>
    </location>
</feature>
<dbReference type="EMBL" id="QPJL01000002">
    <property type="protein sequence ID" value="RCW88226.1"/>
    <property type="molecule type" value="Genomic_DNA"/>
</dbReference>
<organism evidence="2 3">
    <name type="scientific">Paracoccus lutimaris</name>
    <dbReference type="NCBI Taxonomy" id="1490030"/>
    <lineage>
        <taxon>Bacteria</taxon>
        <taxon>Pseudomonadati</taxon>
        <taxon>Pseudomonadota</taxon>
        <taxon>Alphaproteobacteria</taxon>
        <taxon>Rhodobacterales</taxon>
        <taxon>Paracoccaceae</taxon>
        <taxon>Paracoccus</taxon>
    </lineage>
</organism>
<keyword evidence="3" id="KW-1185">Reference proteome</keyword>